<feature type="non-terminal residue" evidence="1">
    <location>
        <position position="61"/>
    </location>
</feature>
<reference evidence="1" key="1">
    <citation type="submission" date="2018-05" db="EMBL/GenBank/DDBJ databases">
        <authorList>
            <person name="Lanie J.A."/>
            <person name="Ng W.-L."/>
            <person name="Kazmierczak K.M."/>
            <person name="Andrzejewski T.M."/>
            <person name="Davidsen T.M."/>
            <person name="Wayne K.J."/>
            <person name="Tettelin H."/>
            <person name="Glass J.I."/>
            <person name="Rusch D."/>
            <person name="Podicherti R."/>
            <person name="Tsui H.-C.T."/>
            <person name="Winkler M.E."/>
        </authorList>
    </citation>
    <scope>NUCLEOTIDE SEQUENCE</scope>
</reference>
<dbReference type="EMBL" id="UINC01044270">
    <property type="protein sequence ID" value="SVB49496.1"/>
    <property type="molecule type" value="Genomic_DNA"/>
</dbReference>
<sequence>MAGRATFGGSQFHLIYQFRAITFGRPFLRGFPIQVKHLRLRPHVFVRVAVTIQTERHAEGF</sequence>
<dbReference type="AlphaFoldDB" id="A0A382EFE2"/>
<organism evidence="1">
    <name type="scientific">marine metagenome</name>
    <dbReference type="NCBI Taxonomy" id="408172"/>
    <lineage>
        <taxon>unclassified sequences</taxon>
        <taxon>metagenomes</taxon>
        <taxon>ecological metagenomes</taxon>
    </lineage>
</organism>
<accession>A0A382EFE2</accession>
<name>A0A382EFE2_9ZZZZ</name>
<gene>
    <name evidence="1" type="ORF">METZ01_LOCUS202350</name>
</gene>
<evidence type="ECO:0000313" key="1">
    <source>
        <dbReference type="EMBL" id="SVB49496.1"/>
    </source>
</evidence>
<protein>
    <submittedName>
        <fullName evidence="1">Uncharacterized protein</fullName>
    </submittedName>
</protein>
<proteinExistence type="predicted"/>